<name>A0A087D5P2_9BIFI</name>
<reference evidence="1 2" key="1">
    <citation type="submission" date="2014-03" db="EMBL/GenBank/DDBJ databases">
        <title>Genomics of Bifidobacteria.</title>
        <authorList>
            <person name="Ventura M."/>
            <person name="Milani C."/>
            <person name="Lugli G.A."/>
        </authorList>
    </citation>
    <scope>NUCLEOTIDE SEQUENCE [LARGE SCALE GENOMIC DNA]</scope>
    <source>
        <strain evidence="1 2">DSM 23967</strain>
    </source>
</reference>
<dbReference type="STRING" id="1437607.BISA_2214"/>
<accession>A0A087D5P2</accession>
<proteinExistence type="predicted"/>
<dbReference type="RefSeq" id="WP_033892096.1">
    <property type="nucleotide sequence ID" value="NZ_JDUT01000018.1"/>
</dbReference>
<gene>
    <name evidence="1" type="ORF">BISA_2214</name>
</gene>
<comment type="caution">
    <text evidence="1">The sequence shown here is derived from an EMBL/GenBank/DDBJ whole genome shotgun (WGS) entry which is preliminary data.</text>
</comment>
<sequence length="364" mass="40378">MADSETRLAGVCLDRADGSGWEWLDLPVSDSELESFLHDRLGIDARLDEQGRLPAGVECRISDFDREGLLKTLGFNDLEHESITDVNLMCRAFQYQARVYGDGSLDPVVERVWALLAFDHPGDEPSAYEVANYAMQLGGIPYSRYGLVPEQERLCGSPDEKYGLEVISASGLTAALDTKLAESDLMLSGYVDVERLGSECAMNDNVETLESGYYMKNLEPDVDPGRYSRAELRGLLDDRSRQRDAPTPDRGMDLPEYWRESFEREDYPLAREVLAHDGSLLDLDTMMAIARVLGSCDWDFYEYADGEYSGDLLELCESTPIEASQELGYLHDCYLAARESHAACDPADPTNLAGAATTGDPATR</sequence>
<dbReference type="AlphaFoldDB" id="A0A087D5P2"/>
<dbReference type="Proteomes" id="UP000029066">
    <property type="component" value="Unassembled WGS sequence"/>
</dbReference>
<protein>
    <submittedName>
        <fullName evidence="1">Antirestriction protein ArdA</fullName>
    </submittedName>
</protein>
<dbReference type="EMBL" id="JGZN01000020">
    <property type="protein sequence ID" value="KFI90842.1"/>
    <property type="molecule type" value="Genomic_DNA"/>
</dbReference>
<dbReference type="OrthoDB" id="944647at2"/>
<evidence type="ECO:0000313" key="1">
    <source>
        <dbReference type="EMBL" id="KFI90842.1"/>
    </source>
</evidence>
<organism evidence="1 2">
    <name type="scientific">Bifidobacterium saguini DSM 23967</name>
    <dbReference type="NCBI Taxonomy" id="1437607"/>
    <lineage>
        <taxon>Bacteria</taxon>
        <taxon>Bacillati</taxon>
        <taxon>Actinomycetota</taxon>
        <taxon>Actinomycetes</taxon>
        <taxon>Bifidobacteriales</taxon>
        <taxon>Bifidobacteriaceae</taxon>
        <taxon>Bifidobacterium</taxon>
    </lineage>
</organism>
<evidence type="ECO:0000313" key="2">
    <source>
        <dbReference type="Proteomes" id="UP000029066"/>
    </source>
</evidence>